<evidence type="ECO:0000313" key="2">
    <source>
        <dbReference type="Proteomes" id="UP000007305"/>
    </source>
</evidence>
<organism evidence="1 2">
    <name type="scientific">Zea mays</name>
    <name type="common">Maize</name>
    <dbReference type="NCBI Taxonomy" id="4577"/>
    <lineage>
        <taxon>Eukaryota</taxon>
        <taxon>Viridiplantae</taxon>
        <taxon>Streptophyta</taxon>
        <taxon>Embryophyta</taxon>
        <taxon>Tracheophyta</taxon>
        <taxon>Spermatophyta</taxon>
        <taxon>Magnoliopsida</taxon>
        <taxon>Liliopsida</taxon>
        <taxon>Poales</taxon>
        <taxon>Poaceae</taxon>
        <taxon>PACMAD clade</taxon>
        <taxon>Panicoideae</taxon>
        <taxon>Andropogonodae</taxon>
        <taxon>Andropogoneae</taxon>
        <taxon>Tripsacinae</taxon>
        <taxon>Zea</taxon>
    </lineage>
</organism>
<dbReference type="AlphaFoldDB" id="A0A804REE1"/>
<dbReference type="InParanoid" id="A0A804REE1"/>
<evidence type="ECO:0000313" key="1">
    <source>
        <dbReference type="EnsemblPlants" id="Zm00001eb411410_P001"/>
    </source>
</evidence>
<protein>
    <submittedName>
        <fullName evidence="1">Uncharacterized protein</fullName>
    </submittedName>
</protein>
<name>A0A804REE1_MAIZE</name>
<dbReference type="Gramene" id="Zm00001eb411410_T001">
    <property type="protein sequence ID" value="Zm00001eb411410_P001"/>
    <property type="gene ID" value="Zm00001eb411410"/>
</dbReference>
<dbReference type="EnsemblPlants" id="Zm00001eb411410_T001">
    <property type="protein sequence ID" value="Zm00001eb411410_P001"/>
    <property type="gene ID" value="Zm00001eb411410"/>
</dbReference>
<reference evidence="1" key="3">
    <citation type="submission" date="2021-05" db="UniProtKB">
        <authorList>
            <consortium name="EnsemblPlants"/>
        </authorList>
    </citation>
    <scope>IDENTIFICATION</scope>
    <source>
        <strain evidence="1">cv. B73</strain>
    </source>
</reference>
<sequence>MLPLSFGSKTLTWVTDAVHMIDGRGASSNLDSTSQNIAATFVNVFVNAGFRLLQYMRLRSILSPTPSLGSLIMGT</sequence>
<keyword evidence="2" id="KW-1185">Reference proteome</keyword>
<reference evidence="2" key="1">
    <citation type="journal article" date="2009" name="Science">
        <title>The B73 maize genome: complexity, diversity, and dynamics.</title>
        <authorList>
            <person name="Schnable P.S."/>
            <person name="Ware D."/>
            <person name="Fulton R.S."/>
            <person name="Stein J.C."/>
            <person name="Wei F."/>
            <person name="Pasternak S."/>
            <person name="Liang C."/>
            <person name="Zhang J."/>
            <person name="Fulton L."/>
            <person name="Graves T.A."/>
            <person name="Minx P."/>
            <person name="Reily A.D."/>
            <person name="Courtney L."/>
            <person name="Kruchowski S.S."/>
            <person name="Tomlinson C."/>
            <person name="Strong C."/>
            <person name="Delehaunty K."/>
            <person name="Fronick C."/>
            <person name="Courtney B."/>
            <person name="Rock S.M."/>
            <person name="Belter E."/>
            <person name="Du F."/>
            <person name="Kim K."/>
            <person name="Abbott R.M."/>
            <person name="Cotton M."/>
            <person name="Levy A."/>
            <person name="Marchetto P."/>
            <person name="Ochoa K."/>
            <person name="Jackson S.M."/>
            <person name="Gillam B."/>
            <person name="Chen W."/>
            <person name="Yan L."/>
            <person name="Higginbotham J."/>
            <person name="Cardenas M."/>
            <person name="Waligorski J."/>
            <person name="Applebaum E."/>
            <person name="Phelps L."/>
            <person name="Falcone J."/>
            <person name="Kanchi K."/>
            <person name="Thane T."/>
            <person name="Scimone A."/>
            <person name="Thane N."/>
            <person name="Henke J."/>
            <person name="Wang T."/>
            <person name="Ruppert J."/>
            <person name="Shah N."/>
            <person name="Rotter K."/>
            <person name="Hodges J."/>
            <person name="Ingenthron E."/>
            <person name="Cordes M."/>
            <person name="Kohlberg S."/>
            <person name="Sgro J."/>
            <person name="Delgado B."/>
            <person name="Mead K."/>
            <person name="Chinwalla A."/>
            <person name="Leonard S."/>
            <person name="Crouse K."/>
            <person name="Collura K."/>
            <person name="Kudrna D."/>
            <person name="Currie J."/>
            <person name="He R."/>
            <person name="Angelova A."/>
            <person name="Rajasekar S."/>
            <person name="Mueller T."/>
            <person name="Lomeli R."/>
            <person name="Scara G."/>
            <person name="Ko A."/>
            <person name="Delaney K."/>
            <person name="Wissotski M."/>
            <person name="Lopez G."/>
            <person name="Campos D."/>
            <person name="Braidotti M."/>
            <person name="Ashley E."/>
            <person name="Golser W."/>
            <person name="Kim H."/>
            <person name="Lee S."/>
            <person name="Lin J."/>
            <person name="Dujmic Z."/>
            <person name="Kim W."/>
            <person name="Talag J."/>
            <person name="Zuccolo A."/>
            <person name="Fan C."/>
            <person name="Sebastian A."/>
            <person name="Kramer M."/>
            <person name="Spiegel L."/>
            <person name="Nascimento L."/>
            <person name="Zutavern T."/>
            <person name="Miller B."/>
            <person name="Ambroise C."/>
            <person name="Muller S."/>
            <person name="Spooner W."/>
            <person name="Narechania A."/>
            <person name="Ren L."/>
            <person name="Wei S."/>
            <person name="Kumari S."/>
            <person name="Faga B."/>
            <person name="Levy M.J."/>
            <person name="McMahan L."/>
            <person name="Van Buren P."/>
            <person name="Vaughn M.W."/>
            <person name="Ying K."/>
            <person name="Yeh C.-T."/>
            <person name="Emrich S.J."/>
            <person name="Jia Y."/>
            <person name="Kalyanaraman A."/>
            <person name="Hsia A.-P."/>
            <person name="Barbazuk W.B."/>
            <person name="Baucom R.S."/>
            <person name="Brutnell T.P."/>
            <person name="Carpita N.C."/>
            <person name="Chaparro C."/>
            <person name="Chia J.-M."/>
            <person name="Deragon J.-M."/>
            <person name="Estill J.C."/>
            <person name="Fu Y."/>
            <person name="Jeddeloh J.A."/>
            <person name="Han Y."/>
            <person name="Lee H."/>
            <person name="Li P."/>
            <person name="Lisch D.R."/>
            <person name="Liu S."/>
            <person name="Liu Z."/>
            <person name="Nagel D.H."/>
            <person name="McCann M.C."/>
            <person name="SanMiguel P."/>
            <person name="Myers A.M."/>
            <person name="Nettleton D."/>
            <person name="Nguyen J."/>
            <person name="Penning B.W."/>
            <person name="Ponnala L."/>
            <person name="Schneider K.L."/>
            <person name="Schwartz D.C."/>
            <person name="Sharma A."/>
            <person name="Soderlund C."/>
            <person name="Springer N.M."/>
            <person name="Sun Q."/>
            <person name="Wang H."/>
            <person name="Waterman M."/>
            <person name="Westerman R."/>
            <person name="Wolfgruber T.K."/>
            <person name="Yang L."/>
            <person name="Yu Y."/>
            <person name="Zhang L."/>
            <person name="Zhou S."/>
            <person name="Zhu Q."/>
            <person name="Bennetzen J.L."/>
            <person name="Dawe R.K."/>
            <person name="Jiang J."/>
            <person name="Jiang N."/>
            <person name="Presting G.G."/>
            <person name="Wessler S.R."/>
            <person name="Aluru S."/>
            <person name="Martienssen R.A."/>
            <person name="Clifton S.W."/>
            <person name="McCombie W.R."/>
            <person name="Wing R.A."/>
            <person name="Wilson R.K."/>
        </authorList>
    </citation>
    <scope>NUCLEOTIDE SEQUENCE [LARGE SCALE GENOMIC DNA]</scope>
    <source>
        <strain evidence="2">cv. B73</strain>
    </source>
</reference>
<reference evidence="1" key="2">
    <citation type="submission" date="2019-07" db="EMBL/GenBank/DDBJ databases">
        <authorList>
            <person name="Seetharam A."/>
            <person name="Woodhouse M."/>
            <person name="Cannon E."/>
        </authorList>
    </citation>
    <scope>NUCLEOTIDE SEQUENCE [LARGE SCALE GENOMIC DNA]</scope>
    <source>
        <strain evidence="1">cv. B73</strain>
    </source>
</reference>
<dbReference type="Proteomes" id="UP000007305">
    <property type="component" value="Chromosome 10"/>
</dbReference>
<accession>A0A804REE1</accession>
<proteinExistence type="predicted"/>